<gene>
    <name evidence="2" type="ORF">PGLA2088_LOCUS40525</name>
</gene>
<dbReference type="AlphaFoldDB" id="A0A813L2I1"/>
<accession>A0A813L2I1</accession>
<feature type="region of interest" description="Disordered" evidence="1">
    <location>
        <begin position="40"/>
        <end position="73"/>
    </location>
</feature>
<sequence>MIDRATLCYCGSPRSFAVTATPVSLRRCFVVEYDTSAAGEAKSALSEAEEAEEAEKESTPPAPSKGSAEHQDEMLDAFLAARKDEAFGAEGEVEVAEAEADRATSAGARRSGVGAAAAVAAAAAPETGARLPLGEEGAGARLPGGAEGEVVSH</sequence>
<comment type="caution">
    <text evidence="2">The sequence shown here is derived from an EMBL/GenBank/DDBJ whole genome shotgun (WGS) entry which is preliminary data.</text>
</comment>
<proteinExistence type="predicted"/>
<evidence type="ECO:0000313" key="2">
    <source>
        <dbReference type="EMBL" id="CAE8719230.1"/>
    </source>
</evidence>
<evidence type="ECO:0000256" key="1">
    <source>
        <dbReference type="SAM" id="MobiDB-lite"/>
    </source>
</evidence>
<dbReference type="EMBL" id="CAJNNW010033497">
    <property type="protein sequence ID" value="CAE8719230.1"/>
    <property type="molecule type" value="Genomic_DNA"/>
</dbReference>
<protein>
    <submittedName>
        <fullName evidence="2">Uncharacterized protein</fullName>
    </submittedName>
</protein>
<feature type="region of interest" description="Disordered" evidence="1">
    <location>
        <begin position="124"/>
        <end position="153"/>
    </location>
</feature>
<name>A0A813L2I1_POLGL</name>
<dbReference type="Proteomes" id="UP000626109">
    <property type="component" value="Unassembled WGS sequence"/>
</dbReference>
<feature type="region of interest" description="Disordered" evidence="1">
    <location>
        <begin position="89"/>
        <end position="110"/>
    </location>
</feature>
<organism evidence="2 3">
    <name type="scientific">Polarella glacialis</name>
    <name type="common">Dinoflagellate</name>
    <dbReference type="NCBI Taxonomy" id="89957"/>
    <lineage>
        <taxon>Eukaryota</taxon>
        <taxon>Sar</taxon>
        <taxon>Alveolata</taxon>
        <taxon>Dinophyceae</taxon>
        <taxon>Suessiales</taxon>
        <taxon>Suessiaceae</taxon>
        <taxon>Polarella</taxon>
    </lineage>
</organism>
<reference evidence="2" key="1">
    <citation type="submission" date="2021-02" db="EMBL/GenBank/DDBJ databases">
        <authorList>
            <person name="Dougan E. K."/>
            <person name="Rhodes N."/>
            <person name="Thang M."/>
            <person name="Chan C."/>
        </authorList>
    </citation>
    <scope>NUCLEOTIDE SEQUENCE</scope>
</reference>
<evidence type="ECO:0000313" key="3">
    <source>
        <dbReference type="Proteomes" id="UP000626109"/>
    </source>
</evidence>